<organism evidence="2 3">
    <name type="scientific">Rhodococcoides yunnanense</name>
    <dbReference type="NCBI Taxonomy" id="278209"/>
    <lineage>
        <taxon>Bacteria</taxon>
        <taxon>Bacillati</taxon>
        <taxon>Actinomycetota</taxon>
        <taxon>Actinomycetes</taxon>
        <taxon>Mycobacteriales</taxon>
        <taxon>Nocardiaceae</taxon>
        <taxon>Rhodococcoides</taxon>
    </lineage>
</organism>
<dbReference type="Proteomes" id="UP001185755">
    <property type="component" value="Unassembled WGS sequence"/>
</dbReference>
<gene>
    <name evidence="2" type="ORF">R3P96_01855</name>
</gene>
<sequence length="155" mass="17185">MTATPIVGTAAASRRFTGHSLGVDYSSRSGDRKMNTPSTTPSTPTASWRQPDGSDRAQAQVFAAMLTAEIETVSARVDEAEQFSRDARRVGQGKARLWHEEEARSQRRMLYELHRQLDALTRRFPDLPGWINGTDRNDSVPTVDHTPSQSGSLRS</sequence>
<accession>A0ABU4B7A5</accession>
<evidence type="ECO:0000256" key="1">
    <source>
        <dbReference type="SAM" id="MobiDB-lite"/>
    </source>
</evidence>
<reference evidence="2 3" key="1">
    <citation type="submission" date="2023-10" db="EMBL/GenBank/DDBJ databases">
        <title>Development of a sustainable strategy for remediation of hydrocarbon-contaminated territories based on the waste exchange concept.</title>
        <authorList>
            <person name="Krivoruchko A."/>
        </authorList>
    </citation>
    <scope>NUCLEOTIDE SEQUENCE [LARGE SCALE GENOMIC DNA]</scope>
    <source>
        <strain evidence="2 3">IEGM 1323</strain>
    </source>
</reference>
<feature type="compositionally biased region" description="Polar residues" evidence="1">
    <location>
        <begin position="145"/>
        <end position="155"/>
    </location>
</feature>
<feature type="region of interest" description="Disordered" evidence="1">
    <location>
        <begin position="125"/>
        <end position="155"/>
    </location>
</feature>
<dbReference type="EMBL" id="JAWLJX010000001">
    <property type="protein sequence ID" value="MDV6260075.1"/>
    <property type="molecule type" value="Genomic_DNA"/>
</dbReference>
<evidence type="ECO:0000313" key="2">
    <source>
        <dbReference type="EMBL" id="MDV6260075.1"/>
    </source>
</evidence>
<proteinExistence type="predicted"/>
<keyword evidence="3" id="KW-1185">Reference proteome</keyword>
<evidence type="ECO:0000313" key="3">
    <source>
        <dbReference type="Proteomes" id="UP001185755"/>
    </source>
</evidence>
<protein>
    <submittedName>
        <fullName evidence="2">Uncharacterized protein</fullName>
    </submittedName>
</protein>
<dbReference type="RefSeq" id="WP_317562954.1">
    <property type="nucleotide sequence ID" value="NZ_JAWLJX010000001.1"/>
</dbReference>
<name>A0ABU4B7A5_9NOCA</name>
<feature type="region of interest" description="Disordered" evidence="1">
    <location>
        <begin position="18"/>
        <end position="56"/>
    </location>
</feature>
<feature type="compositionally biased region" description="Low complexity" evidence="1">
    <location>
        <begin position="36"/>
        <end position="47"/>
    </location>
</feature>
<comment type="caution">
    <text evidence="2">The sequence shown here is derived from an EMBL/GenBank/DDBJ whole genome shotgun (WGS) entry which is preliminary data.</text>
</comment>